<comment type="similarity">
    <text evidence="1">Belongs to the acyl coenzyme A hydrolase family.</text>
</comment>
<dbReference type="KEGG" id="lar:lam_854"/>
<dbReference type="InterPro" id="IPR040170">
    <property type="entry name" value="Cytosol_ACT"/>
</dbReference>
<dbReference type="InterPro" id="IPR029069">
    <property type="entry name" value="HotDog_dom_sf"/>
</dbReference>
<dbReference type="HOGENOM" id="CLU_050164_2_0_5"/>
<dbReference type="CDD" id="cd03442">
    <property type="entry name" value="BFIT_BACH"/>
    <property type="match status" value="1"/>
</dbReference>
<dbReference type="PANTHER" id="PTHR11049:SF5">
    <property type="entry name" value="ACYL-COA THIOESTER HYDROLASE YCIA"/>
    <property type="match status" value="1"/>
</dbReference>
<dbReference type="GO" id="GO:0052816">
    <property type="term" value="F:long-chain fatty acyl-CoA hydrolase activity"/>
    <property type="evidence" value="ECO:0007669"/>
    <property type="project" value="TreeGrafter"/>
</dbReference>
<proteinExistence type="inferred from homology"/>
<dbReference type="Proteomes" id="UP000017862">
    <property type="component" value="Chromosome"/>
</dbReference>
<evidence type="ECO:0000256" key="2">
    <source>
        <dbReference type="ARBA" id="ARBA00022801"/>
    </source>
</evidence>
<dbReference type="AlphaFoldDB" id="U6B5R8"/>
<dbReference type="SUPFAM" id="SSF54637">
    <property type="entry name" value="Thioesterase/thiol ester dehydrase-isomerase"/>
    <property type="match status" value="1"/>
</dbReference>
<reference evidence="5 6" key="1">
    <citation type="journal article" date="2014" name="Mol. Plant Microbe Interact.">
        <title>The complete genome sequence of Candidatus Liberibacter americanus, associated with citrus Huanglongbing.</title>
        <authorList>
            <person name="Wulff N.A."/>
            <person name="Zhang S."/>
            <person name="Setubal J.C."/>
            <person name="Almeida N.F."/>
            <person name="Martins E.C."/>
            <person name="Harakava R."/>
            <person name="Kumar D."/>
            <person name="Rangel L.T."/>
            <person name="Foissac X."/>
            <person name="Bove J."/>
            <person name="Gabriel D.W."/>
        </authorList>
    </citation>
    <scope>NUCLEOTIDE SEQUENCE [LARGE SCALE GENOMIC DNA]</scope>
    <source>
        <strain evidence="5 6">Sao Paulo</strain>
    </source>
</reference>
<evidence type="ECO:0000256" key="3">
    <source>
        <dbReference type="PROSITE-ProRule" id="PRU01106"/>
    </source>
</evidence>
<dbReference type="EMBL" id="CP006604">
    <property type="protein sequence ID" value="AHA28193.1"/>
    <property type="molecule type" value="Genomic_DNA"/>
</dbReference>
<dbReference type="PANTHER" id="PTHR11049">
    <property type="entry name" value="ACYL COENZYME A THIOESTER HYDROLASE"/>
    <property type="match status" value="1"/>
</dbReference>
<evidence type="ECO:0000259" key="4">
    <source>
        <dbReference type="PROSITE" id="PS51770"/>
    </source>
</evidence>
<dbReference type="GO" id="GO:0006637">
    <property type="term" value="P:acyl-CoA metabolic process"/>
    <property type="evidence" value="ECO:0007669"/>
    <property type="project" value="TreeGrafter"/>
</dbReference>
<dbReference type="PATRIC" id="fig|1261131.3.peg.822"/>
<dbReference type="InterPro" id="IPR006683">
    <property type="entry name" value="Thioestr_dom"/>
</dbReference>
<keyword evidence="2 3" id="KW-0378">Hydrolase</keyword>
<sequence>MTGLPSPIGELKLKVQTMPTDVNLDGNIFGGWIMSQMDIACGIHATYICKGRVVTKAVKELLFEKSVKLGDLACFYTKTISIGKTSVTVYCELWTHGRSDQDSLQKASEATIVMVCVNDQGLPKAINKSIG</sequence>
<dbReference type="RefSeq" id="WP_007557115.1">
    <property type="nucleotide sequence ID" value="NC_022793.1"/>
</dbReference>
<evidence type="ECO:0000313" key="6">
    <source>
        <dbReference type="Proteomes" id="UP000017862"/>
    </source>
</evidence>
<evidence type="ECO:0000313" key="5">
    <source>
        <dbReference type="EMBL" id="AHA28193.1"/>
    </source>
</evidence>
<dbReference type="GO" id="GO:0005829">
    <property type="term" value="C:cytosol"/>
    <property type="evidence" value="ECO:0007669"/>
    <property type="project" value="TreeGrafter"/>
</dbReference>
<protein>
    <submittedName>
        <fullName evidence="5">Acyl-CoA hydrolase</fullName>
    </submittedName>
</protein>
<dbReference type="GO" id="GO:0009062">
    <property type="term" value="P:fatty acid catabolic process"/>
    <property type="evidence" value="ECO:0007669"/>
    <property type="project" value="TreeGrafter"/>
</dbReference>
<dbReference type="eggNOG" id="COG1607">
    <property type="taxonomic scope" value="Bacteria"/>
</dbReference>
<keyword evidence="6" id="KW-1185">Reference proteome</keyword>
<name>U6B5R8_9HYPH</name>
<gene>
    <name evidence="5" type="ORF">lam_854</name>
</gene>
<organism evidence="5 6">
    <name type="scientific">Candidatus Liberibacter americanus str. Sao Paulo</name>
    <dbReference type="NCBI Taxonomy" id="1261131"/>
    <lineage>
        <taxon>Bacteria</taxon>
        <taxon>Pseudomonadati</taxon>
        <taxon>Pseudomonadota</taxon>
        <taxon>Alphaproteobacteria</taxon>
        <taxon>Hyphomicrobiales</taxon>
        <taxon>Rhizobiaceae</taxon>
        <taxon>Liberibacter</taxon>
    </lineage>
</organism>
<evidence type="ECO:0000256" key="1">
    <source>
        <dbReference type="ARBA" id="ARBA00010458"/>
    </source>
</evidence>
<feature type="domain" description="HotDog ACOT-type" evidence="4">
    <location>
        <begin position="7"/>
        <end position="120"/>
    </location>
</feature>
<dbReference type="PROSITE" id="PS51770">
    <property type="entry name" value="HOTDOG_ACOT"/>
    <property type="match status" value="1"/>
</dbReference>
<dbReference type="Gene3D" id="3.10.129.10">
    <property type="entry name" value="Hotdog Thioesterase"/>
    <property type="match status" value="1"/>
</dbReference>
<dbReference type="Pfam" id="PF03061">
    <property type="entry name" value="4HBT"/>
    <property type="match status" value="1"/>
</dbReference>
<accession>U6B5R8</accession>
<dbReference type="InterPro" id="IPR033120">
    <property type="entry name" value="HOTDOG_ACOT"/>
</dbReference>